<organism evidence="1 2">
    <name type="scientific">Marinobacterium marinum</name>
    <dbReference type="NCBI Taxonomy" id="2756129"/>
    <lineage>
        <taxon>Bacteria</taxon>
        <taxon>Pseudomonadati</taxon>
        <taxon>Pseudomonadota</taxon>
        <taxon>Gammaproteobacteria</taxon>
        <taxon>Oceanospirillales</taxon>
        <taxon>Oceanospirillaceae</taxon>
        <taxon>Marinobacterium</taxon>
    </lineage>
</organism>
<gene>
    <name evidence="1" type="ORF">H1S06_07245</name>
</gene>
<evidence type="ECO:0000313" key="2">
    <source>
        <dbReference type="Proteomes" id="UP000538931"/>
    </source>
</evidence>
<dbReference type="AlphaFoldDB" id="A0A7W1WY00"/>
<dbReference type="Proteomes" id="UP000538931">
    <property type="component" value="Unassembled WGS sequence"/>
</dbReference>
<evidence type="ECO:0000313" key="1">
    <source>
        <dbReference type="EMBL" id="MBA4502161.1"/>
    </source>
</evidence>
<accession>A0A7W1WY00</accession>
<reference evidence="1 2" key="1">
    <citation type="submission" date="2020-07" db="EMBL/GenBank/DDBJ databases">
        <title>Bacterium isolated from marien macroalgae.</title>
        <authorList>
            <person name="Zhu K."/>
            <person name="Lu D."/>
            <person name="Du Z."/>
        </authorList>
    </citation>
    <scope>NUCLEOTIDE SEQUENCE [LARGE SCALE GENOMIC DNA]</scope>
    <source>
        <strain evidence="1 2">3-1745</strain>
    </source>
</reference>
<comment type="caution">
    <text evidence="1">The sequence shown here is derived from an EMBL/GenBank/DDBJ whole genome shotgun (WGS) entry which is preliminary data.</text>
</comment>
<name>A0A7W1WY00_9GAMM</name>
<sequence length="277" mass="31260">MAGCASAPDAGSSGSLKIVRQTVLAEEVSETSGLALHEGRLWTHNDSGDGPRLYAVSPDSGTVIERRILRDAVNLDWEELAHDARSMHVLDCGNNSGRREWMQIYSVRWRDLSVAEEASVPARLTEFHFADAEPSAGLHKHNNDCEAATLVEGEMWIFSKNWRDQHTRLYRLQVDGERHVLRSQERYPVGGLITSADYDPERRQLALLGYTRKRFSSSAFLWLIPVVEKVPDWSLARRHHLSPAGQWEAVLWQPEGVLLTREASVLGQSWLGFVRLP</sequence>
<protein>
    <submittedName>
        <fullName evidence="1">Uncharacterized protein</fullName>
    </submittedName>
</protein>
<proteinExistence type="predicted"/>
<dbReference type="EMBL" id="JACEMT010000043">
    <property type="protein sequence ID" value="MBA4502161.1"/>
    <property type="molecule type" value="Genomic_DNA"/>
</dbReference>
<keyword evidence="2" id="KW-1185">Reference proteome</keyword>
<dbReference type="RefSeq" id="WP_181738713.1">
    <property type="nucleotide sequence ID" value="NZ_JACEMT010000043.1"/>
</dbReference>